<evidence type="ECO:0000256" key="1">
    <source>
        <dbReference type="SAM" id="MobiDB-lite"/>
    </source>
</evidence>
<name>A0ABT2NGB6_9RHOB</name>
<dbReference type="SUPFAM" id="SSF50475">
    <property type="entry name" value="FMN-binding split barrel"/>
    <property type="match status" value="1"/>
</dbReference>
<sequence>MPRAIHPASPIGEVARQRDARPDYGPRNPLTAELAAFMQSGISIILASVDDDGSPLPGKAQGCRVDPSGMVRVTIIAQSYARLLGALSRGHPVALTFSRPEDHRSIQLKSASARIVEPEPADRDAALVQGAGLSDQLVLVGYDRAFSDAYVSCEHGDLAVIAFVPEHAFVQTPGPGAGTTLTPT</sequence>
<evidence type="ECO:0008006" key="4">
    <source>
        <dbReference type="Google" id="ProtNLM"/>
    </source>
</evidence>
<evidence type="ECO:0000313" key="3">
    <source>
        <dbReference type="Proteomes" id="UP001205601"/>
    </source>
</evidence>
<keyword evidence="3" id="KW-1185">Reference proteome</keyword>
<evidence type="ECO:0000313" key="2">
    <source>
        <dbReference type="EMBL" id="MCT8327954.1"/>
    </source>
</evidence>
<dbReference type="RefSeq" id="WP_261493404.1">
    <property type="nucleotide sequence ID" value="NZ_JAOCQF010000001.1"/>
</dbReference>
<feature type="compositionally biased region" description="Basic and acidic residues" evidence="1">
    <location>
        <begin position="15"/>
        <end position="24"/>
    </location>
</feature>
<dbReference type="Gene3D" id="2.30.110.10">
    <property type="entry name" value="Electron Transport, Fmn-binding Protein, Chain A"/>
    <property type="match status" value="1"/>
</dbReference>
<proteinExistence type="predicted"/>
<comment type="caution">
    <text evidence="2">The sequence shown here is derived from an EMBL/GenBank/DDBJ whole genome shotgun (WGS) entry which is preliminary data.</text>
</comment>
<organism evidence="2 3">
    <name type="scientific">Albidovulum sediminis</name>
    <dbReference type="NCBI Taxonomy" id="3066345"/>
    <lineage>
        <taxon>Bacteria</taxon>
        <taxon>Pseudomonadati</taxon>
        <taxon>Pseudomonadota</taxon>
        <taxon>Alphaproteobacteria</taxon>
        <taxon>Rhodobacterales</taxon>
        <taxon>Paracoccaceae</taxon>
        <taxon>Albidovulum</taxon>
    </lineage>
</organism>
<accession>A0ABT2NGB6</accession>
<dbReference type="EMBL" id="JAOCQF010000001">
    <property type="protein sequence ID" value="MCT8327954.1"/>
    <property type="molecule type" value="Genomic_DNA"/>
</dbReference>
<protein>
    <recommendedName>
        <fullName evidence="4">Pyridoxamine 5'-phosphate oxidase putative domain-containing protein</fullName>
    </recommendedName>
</protein>
<dbReference type="InterPro" id="IPR012349">
    <property type="entry name" value="Split_barrel_FMN-bd"/>
</dbReference>
<feature type="region of interest" description="Disordered" evidence="1">
    <location>
        <begin position="1"/>
        <end position="27"/>
    </location>
</feature>
<dbReference type="Proteomes" id="UP001205601">
    <property type="component" value="Unassembled WGS sequence"/>
</dbReference>
<gene>
    <name evidence="2" type="ORF">N5I32_00335</name>
</gene>
<reference evidence="3" key="1">
    <citation type="submission" date="2023-07" db="EMBL/GenBank/DDBJ databases">
        <title>Defluviimonas sediminis sp. nov., isolated from mangrove sediment.</title>
        <authorList>
            <person name="Liu L."/>
            <person name="Li J."/>
            <person name="Huang Y."/>
            <person name="Pan J."/>
            <person name="Li M."/>
        </authorList>
    </citation>
    <scope>NUCLEOTIDE SEQUENCE [LARGE SCALE GENOMIC DNA]</scope>
    <source>
        <strain evidence="3">FT324</strain>
    </source>
</reference>